<dbReference type="RefSeq" id="WP_068148319.1">
    <property type="nucleotide sequence ID" value="NZ_JBHSCR010000001.1"/>
</dbReference>
<accession>A0ABV8U689</accession>
<keyword evidence="2" id="KW-1185">Reference proteome</keyword>
<proteinExistence type="predicted"/>
<evidence type="ECO:0000313" key="1">
    <source>
        <dbReference type="EMBL" id="MFC4346703.1"/>
    </source>
</evidence>
<dbReference type="Proteomes" id="UP001595776">
    <property type="component" value="Unassembled WGS sequence"/>
</dbReference>
<name>A0ABV8U689_9PROT</name>
<organism evidence="1 2">
    <name type="scientific">Kordiimonas lipolytica</name>
    <dbReference type="NCBI Taxonomy" id="1662421"/>
    <lineage>
        <taxon>Bacteria</taxon>
        <taxon>Pseudomonadati</taxon>
        <taxon>Pseudomonadota</taxon>
        <taxon>Alphaproteobacteria</taxon>
        <taxon>Kordiimonadales</taxon>
        <taxon>Kordiimonadaceae</taxon>
        <taxon>Kordiimonas</taxon>
    </lineage>
</organism>
<reference evidence="2" key="1">
    <citation type="journal article" date="2019" name="Int. J. Syst. Evol. Microbiol.">
        <title>The Global Catalogue of Microorganisms (GCM) 10K type strain sequencing project: providing services to taxonomists for standard genome sequencing and annotation.</title>
        <authorList>
            <consortium name="The Broad Institute Genomics Platform"/>
            <consortium name="The Broad Institute Genome Sequencing Center for Infectious Disease"/>
            <person name="Wu L."/>
            <person name="Ma J."/>
        </authorList>
    </citation>
    <scope>NUCLEOTIDE SEQUENCE [LARGE SCALE GENOMIC DNA]</scope>
    <source>
        <strain evidence="2">CGMCC 1.15304</strain>
    </source>
</reference>
<dbReference type="EMBL" id="JBHSCR010000001">
    <property type="protein sequence ID" value="MFC4346703.1"/>
    <property type="molecule type" value="Genomic_DNA"/>
</dbReference>
<comment type="caution">
    <text evidence="1">The sequence shown here is derived from an EMBL/GenBank/DDBJ whole genome shotgun (WGS) entry which is preliminary data.</text>
</comment>
<gene>
    <name evidence="1" type="ORF">ACFO5Q_02435</name>
</gene>
<sequence>MTDTFSKACLGVITLSLAVLAYVQLSNHLATSSQSRTSPEKHAAMSPSGCIAQLAVLRETYAALEAQIRNIPAMVQEKDASGTVISEKPNRLYVQLMNQLIETRQQQTSLSGKCEA</sequence>
<protein>
    <submittedName>
        <fullName evidence="1">Uncharacterized protein</fullName>
    </submittedName>
</protein>
<evidence type="ECO:0000313" key="2">
    <source>
        <dbReference type="Proteomes" id="UP001595776"/>
    </source>
</evidence>